<evidence type="ECO:0000256" key="1">
    <source>
        <dbReference type="ARBA" id="ARBA00022741"/>
    </source>
</evidence>
<comment type="caution">
    <text evidence="4">The sequence shown here is derived from an EMBL/GenBank/DDBJ whole genome shotgun (WGS) entry which is preliminary data.</text>
</comment>
<dbReference type="PANTHER" id="PTHR43384">
    <property type="entry name" value="SEPTUM SITE-DETERMINING PROTEIN MIND HOMOLOG, CHLOROPLASTIC-RELATED"/>
    <property type="match status" value="1"/>
</dbReference>
<keyword evidence="2" id="KW-0067">ATP-binding</keyword>
<evidence type="ECO:0000313" key="4">
    <source>
        <dbReference type="EMBL" id="RYQ21737.1"/>
    </source>
</evidence>
<dbReference type="Gene3D" id="3.40.50.300">
    <property type="entry name" value="P-loop containing nucleotide triphosphate hydrolases"/>
    <property type="match status" value="1"/>
</dbReference>
<dbReference type="GO" id="GO:0005829">
    <property type="term" value="C:cytosol"/>
    <property type="evidence" value="ECO:0007669"/>
    <property type="project" value="TreeGrafter"/>
</dbReference>
<evidence type="ECO:0000256" key="3">
    <source>
        <dbReference type="SAM" id="MobiDB-lite"/>
    </source>
</evidence>
<dbReference type="GO" id="GO:0051782">
    <property type="term" value="P:negative regulation of cell division"/>
    <property type="evidence" value="ECO:0007669"/>
    <property type="project" value="TreeGrafter"/>
</dbReference>
<dbReference type="GO" id="GO:0009898">
    <property type="term" value="C:cytoplasmic side of plasma membrane"/>
    <property type="evidence" value="ECO:0007669"/>
    <property type="project" value="TreeGrafter"/>
</dbReference>
<protein>
    <submittedName>
        <fullName evidence="4">Septum site determining protein</fullName>
    </submittedName>
</protein>
<keyword evidence="1" id="KW-0547">Nucleotide-binding</keyword>
<gene>
    <name evidence="4" type="ORF">PG2054B_0219</name>
</gene>
<dbReference type="AlphaFoldDB" id="A0A4Q5A9S5"/>
<dbReference type="InterPro" id="IPR027417">
    <property type="entry name" value="P-loop_NTPase"/>
</dbReference>
<feature type="region of interest" description="Disordered" evidence="3">
    <location>
        <begin position="1"/>
        <end position="54"/>
    </location>
</feature>
<accession>A0A4Q5A9S5</accession>
<name>A0A4Q5A9S5_9BIFI</name>
<dbReference type="GO" id="GO:0005524">
    <property type="term" value="F:ATP binding"/>
    <property type="evidence" value="ECO:0007669"/>
    <property type="project" value="UniProtKB-KW"/>
</dbReference>
<reference evidence="4 5" key="1">
    <citation type="submission" date="2018-12" db="EMBL/GenBank/DDBJ databases">
        <title>Unveiling genomic diversity among members of the Bifidobacterium pseudolongum species, a widely distributed gut commensal of the animal kingdom.</title>
        <authorList>
            <person name="Lugli G.A."/>
            <person name="Duranti S."/>
            <person name="Albert K."/>
            <person name="Mancabelli L."/>
            <person name="Napoli S."/>
            <person name="Viappiani A."/>
            <person name="Anzalone R."/>
            <person name="Longhi G."/>
            <person name="Milani C."/>
            <person name="Turroni F."/>
            <person name="Alessandri G."/>
            <person name="Sela D.A."/>
            <person name="Van Sinderen D."/>
            <person name="Ventura M."/>
        </authorList>
    </citation>
    <scope>NUCLEOTIDE SEQUENCE [LARGE SCALE GENOMIC DNA]</scope>
    <source>
        <strain evidence="4 5">2054B</strain>
    </source>
</reference>
<evidence type="ECO:0000256" key="2">
    <source>
        <dbReference type="ARBA" id="ARBA00022840"/>
    </source>
</evidence>
<dbReference type="EMBL" id="RYUN01000006">
    <property type="protein sequence ID" value="RYQ21737.1"/>
    <property type="molecule type" value="Genomic_DNA"/>
</dbReference>
<dbReference type="GO" id="GO:0016887">
    <property type="term" value="F:ATP hydrolysis activity"/>
    <property type="evidence" value="ECO:0007669"/>
    <property type="project" value="TreeGrafter"/>
</dbReference>
<dbReference type="Proteomes" id="UP000294221">
    <property type="component" value="Unassembled WGS sequence"/>
</dbReference>
<organism evidence="4 5">
    <name type="scientific">Bifidobacterium pseudolongum subsp. pseudolongum</name>
    <dbReference type="NCBI Taxonomy" id="31954"/>
    <lineage>
        <taxon>Bacteria</taxon>
        <taxon>Bacillati</taxon>
        <taxon>Actinomycetota</taxon>
        <taxon>Actinomycetes</taxon>
        <taxon>Bifidobacteriales</taxon>
        <taxon>Bifidobacteriaceae</taxon>
        <taxon>Bifidobacterium</taxon>
    </lineage>
</organism>
<evidence type="ECO:0000313" key="5">
    <source>
        <dbReference type="Proteomes" id="UP000294221"/>
    </source>
</evidence>
<proteinExistence type="predicted"/>
<dbReference type="PANTHER" id="PTHR43384:SF6">
    <property type="entry name" value="SEPTUM SITE-DETERMINING PROTEIN MIND HOMOLOG, CHLOROPLASTIC"/>
    <property type="match status" value="1"/>
</dbReference>
<sequence>MPLGNIQTPFAHRDATQSPGARSTVSRRTTLEPQRFYVPHQQEPARAASRSGSGVRWAPVAPAHEAITDPAPERERVTIVGRNVITCTSASGGIGTTLTAAILARQLAKRHASTALVDADLRVAGGGLDLMLGLEHERGVRWHDVHAPLGQLNGPALQRKLPKWKGVAVLSHNPWQGEAPDWWEVQAAVQALAQEDDAVVVDAGRGEMIEQVATLVEASHIVFVELSVLGLARAQMHIEWLEQVGLNSVEQRNTPPGIGQEVRPMAAVPGQIVAVVGVEPRGTVRERGVVAPDEATSYLGRDVLGTLRTDVHLCGDVLEGLGVRTVPRRNRAVIDELTSVAEHACALDGRRD</sequence>
<feature type="compositionally biased region" description="Polar residues" evidence="3">
    <location>
        <begin position="16"/>
        <end position="32"/>
    </location>
</feature>
<dbReference type="InterPro" id="IPR050625">
    <property type="entry name" value="ParA/MinD_ATPase"/>
</dbReference>
<dbReference type="SUPFAM" id="SSF52540">
    <property type="entry name" value="P-loop containing nucleoside triphosphate hydrolases"/>
    <property type="match status" value="1"/>
</dbReference>